<feature type="domain" description="DDE Tnp4" evidence="5">
    <location>
        <begin position="109"/>
        <end position="167"/>
    </location>
</feature>
<dbReference type="Pfam" id="PF12776">
    <property type="entry name" value="Myb_DNA-bind_3"/>
    <property type="match status" value="1"/>
</dbReference>
<feature type="compositionally biased region" description="Low complexity" evidence="3">
    <location>
        <begin position="181"/>
        <end position="190"/>
    </location>
</feature>
<reference evidence="6 7" key="1">
    <citation type="submission" date="2023-03" db="EMBL/GenBank/DDBJ databases">
        <title>WGS of Gossypium arboreum.</title>
        <authorList>
            <person name="Yu D."/>
        </authorList>
    </citation>
    <scope>NUCLEOTIDE SEQUENCE [LARGE SCALE GENOMIC DNA]</scope>
    <source>
        <tissue evidence="6">Leaf</tissue>
    </source>
</reference>
<comment type="caution">
    <text evidence="6">The sequence shown here is derived from an EMBL/GenBank/DDBJ whole genome shotgun (WGS) entry which is preliminary data.</text>
</comment>
<gene>
    <name evidence="6" type="ORF">PVK06_012613</name>
</gene>
<name>A0ABR0QCY9_GOSAR</name>
<proteinExistence type="predicted"/>
<feature type="region of interest" description="Disordered" evidence="3">
    <location>
        <begin position="349"/>
        <end position="369"/>
    </location>
</feature>
<evidence type="ECO:0000256" key="2">
    <source>
        <dbReference type="ARBA" id="ARBA00022723"/>
    </source>
</evidence>
<sequence>MGGELTKRDFSGSKRSLGYHTLLIMVCQWHKKFVIASSSYLACLIAASPRVEHLVFTESLSGETVSRSFHNVLNAIIRLQDVLFKKAEPITANSTDPRWKWFKNCLGALDGTHIKIRVPTVDKPRYRTRKGDIATNMLGFCTPDMQFVYVLPGWEGSVADGRVLRDAISRRHGLKVPHGFSQSSVSSQSSRGTKRKWVPEEDAALVACMVDLHNAGTFNADTGFKAGYLNELEKMIEKVLPNAMLKAKPNLESRIRTLKMDWSIVYDMLSGKNNSGFGWDEHRQLVVAEDAVWNSYISAKDRATGKDAQTAADIIEEINVEDVAATNSHEERNDFHGSEADVSLDDMDLSATQPQPEPQLARNQGDSAFSKKKKKISDVSDFSTSFNDAAALLAENIRTVGLEISKSIASEVVIQQKSEMTIQESALKLYPTLCEVEGLTEDEHYRALSKIPDHPTQMLIFFSLPSAVRLEWVRRFLADH</sequence>
<evidence type="ECO:0000259" key="5">
    <source>
        <dbReference type="Pfam" id="PF13359"/>
    </source>
</evidence>
<evidence type="ECO:0008006" key="8">
    <source>
        <dbReference type="Google" id="ProtNLM"/>
    </source>
</evidence>
<evidence type="ECO:0000313" key="7">
    <source>
        <dbReference type="Proteomes" id="UP001358586"/>
    </source>
</evidence>
<evidence type="ECO:0000256" key="1">
    <source>
        <dbReference type="ARBA" id="ARBA00001968"/>
    </source>
</evidence>
<dbReference type="EMBL" id="JARKNE010000004">
    <property type="protein sequence ID" value="KAK5836812.1"/>
    <property type="molecule type" value="Genomic_DNA"/>
</dbReference>
<feature type="region of interest" description="Disordered" evidence="3">
    <location>
        <begin position="176"/>
        <end position="196"/>
    </location>
</feature>
<feature type="domain" description="Myb/SANT-like" evidence="4">
    <location>
        <begin position="196"/>
        <end position="296"/>
    </location>
</feature>
<evidence type="ECO:0000256" key="3">
    <source>
        <dbReference type="SAM" id="MobiDB-lite"/>
    </source>
</evidence>
<dbReference type="InterPro" id="IPR027806">
    <property type="entry name" value="HARBI1_dom"/>
</dbReference>
<evidence type="ECO:0000313" key="6">
    <source>
        <dbReference type="EMBL" id="KAK5836812.1"/>
    </source>
</evidence>
<protein>
    <recommendedName>
        <fullName evidence="8">Nuclease HARBI1</fullName>
    </recommendedName>
</protein>
<dbReference type="Proteomes" id="UP001358586">
    <property type="component" value="Chromosome 4"/>
</dbReference>
<evidence type="ECO:0000259" key="4">
    <source>
        <dbReference type="Pfam" id="PF12776"/>
    </source>
</evidence>
<dbReference type="InterPro" id="IPR024752">
    <property type="entry name" value="Myb/SANT-like_dom"/>
</dbReference>
<accession>A0ABR0QCY9</accession>
<dbReference type="Pfam" id="PF13359">
    <property type="entry name" value="DDE_Tnp_4"/>
    <property type="match status" value="1"/>
</dbReference>
<dbReference type="PANTHER" id="PTHR46250">
    <property type="entry name" value="MYB/SANT-LIKE DNA-BINDING DOMAIN PROTEIN-RELATED"/>
    <property type="match status" value="1"/>
</dbReference>
<organism evidence="6 7">
    <name type="scientific">Gossypium arboreum</name>
    <name type="common">Tree cotton</name>
    <name type="synonym">Gossypium nanking</name>
    <dbReference type="NCBI Taxonomy" id="29729"/>
    <lineage>
        <taxon>Eukaryota</taxon>
        <taxon>Viridiplantae</taxon>
        <taxon>Streptophyta</taxon>
        <taxon>Embryophyta</taxon>
        <taxon>Tracheophyta</taxon>
        <taxon>Spermatophyta</taxon>
        <taxon>Magnoliopsida</taxon>
        <taxon>eudicotyledons</taxon>
        <taxon>Gunneridae</taxon>
        <taxon>Pentapetalae</taxon>
        <taxon>rosids</taxon>
        <taxon>malvids</taxon>
        <taxon>Malvales</taxon>
        <taxon>Malvaceae</taxon>
        <taxon>Malvoideae</taxon>
        <taxon>Gossypium</taxon>
    </lineage>
</organism>
<comment type="cofactor">
    <cofactor evidence="1">
        <name>a divalent metal cation</name>
        <dbReference type="ChEBI" id="CHEBI:60240"/>
    </cofactor>
</comment>
<keyword evidence="7" id="KW-1185">Reference proteome</keyword>
<dbReference type="PANTHER" id="PTHR46250:SF17">
    <property type="entry name" value="MYB_SANT-LIKE DOMAIN-CONTAINING PROTEIN"/>
    <property type="match status" value="1"/>
</dbReference>
<keyword evidence="2" id="KW-0479">Metal-binding</keyword>